<dbReference type="EMBL" id="PRDL01000001">
    <property type="protein sequence ID" value="MBE8716033.1"/>
    <property type="molecule type" value="Genomic_DNA"/>
</dbReference>
<comment type="caution">
    <text evidence="1">The sequence shown here is derived from an EMBL/GenBank/DDBJ whole genome shotgun (WGS) entry which is preliminary data.</text>
</comment>
<sequence length="285" mass="32864">MLFWDDVKSSFDPQQQNEAVVPTSANHKWKNNTNSYGKPFHFTESEDTKSHRKSVFYEATAKSTFLMEPNYQPQDSQRKRLFVSWWYKPSMDPSTDGGSNKFIRIWDNSSGYGTRISWTQMHLTCGEKVHWGRWNGQVNEWNHHMIDVDLEKKSTRTWINGQLIHDLACEKDPGYPNLPLHVRLLGFEHNLNLFQNMTTALTDIYIASSPARVEISEDSRWTPAMKKEILPIKSWTDNKIVVGFHDGLVKTSGKTYLYVINHDEKVNAQGVLLSCPSCPKSPLTP</sequence>
<dbReference type="Proteomes" id="UP000652567">
    <property type="component" value="Unassembled WGS sequence"/>
</dbReference>
<proteinExistence type="predicted"/>
<organism evidence="1 2">
    <name type="scientific">Cellvibrio polysaccharolyticus</name>
    <dbReference type="NCBI Taxonomy" id="2082724"/>
    <lineage>
        <taxon>Bacteria</taxon>
        <taxon>Pseudomonadati</taxon>
        <taxon>Pseudomonadota</taxon>
        <taxon>Gammaproteobacteria</taxon>
        <taxon>Cellvibrionales</taxon>
        <taxon>Cellvibrionaceae</taxon>
        <taxon>Cellvibrio</taxon>
    </lineage>
</organism>
<evidence type="ECO:0000313" key="1">
    <source>
        <dbReference type="EMBL" id="MBE8716033.1"/>
    </source>
</evidence>
<keyword evidence="2" id="KW-1185">Reference proteome</keyword>
<gene>
    <name evidence="1" type="ORF">C4F51_02390</name>
</gene>
<evidence type="ECO:0000313" key="2">
    <source>
        <dbReference type="Proteomes" id="UP000652567"/>
    </source>
</evidence>
<reference evidence="1" key="1">
    <citation type="submission" date="2018-07" db="EMBL/GenBank/DDBJ databases">
        <title>Genome assembly of strain Ka43.</title>
        <authorList>
            <person name="Kukolya J."/>
            <person name="Nagy I."/>
            <person name="Horvath B."/>
            <person name="Toth A."/>
        </authorList>
    </citation>
    <scope>NUCLEOTIDE SEQUENCE</scope>
    <source>
        <strain evidence="1">KB43</strain>
    </source>
</reference>
<accession>A0A928UZP0</accession>
<dbReference type="AlphaFoldDB" id="A0A928UZP0"/>
<name>A0A928UZP0_9GAMM</name>
<protein>
    <submittedName>
        <fullName evidence="1">Uncharacterized protein</fullName>
    </submittedName>
</protein>